<evidence type="ECO:0000256" key="1">
    <source>
        <dbReference type="ARBA" id="ARBA00038248"/>
    </source>
</evidence>
<reference evidence="3" key="1">
    <citation type="submission" date="2020-11" db="EMBL/GenBank/DDBJ databases">
        <authorList>
            <person name="Konstantinou D."/>
            <person name="Gkelis S."/>
            <person name="Popin R."/>
            <person name="Fewer D."/>
            <person name="Sivonen K."/>
        </authorList>
    </citation>
    <scope>NUCLEOTIDE SEQUENCE</scope>
    <source>
        <strain evidence="3">TAU-MAC 1115</strain>
    </source>
</reference>
<organism evidence="3 4">
    <name type="scientific">Leptothoe spongobia TAU-MAC 1115</name>
    <dbReference type="NCBI Taxonomy" id="1967444"/>
    <lineage>
        <taxon>Bacteria</taxon>
        <taxon>Bacillati</taxon>
        <taxon>Cyanobacteriota</taxon>
        <taxon>Cyanophyceae</taxon>
        <taxon>Nodosilineales</taxon>
        <taxon>Cymatolegaceae</taxon>
        <taxon>Leptothoe</taxon>
        <taxon>Leptothoe spongobia</taxon>
    </lineage>
</organism>
<keyword evidence="4" id="KW-1185">Reference proteome</keyword>
<protein>
    <submittedName>
        <fullName evidence="3">HEPN domain-containing protein</fullName>
    </submittedName>
</protein>
<feature type="domain" description="HEPN" evidence="2">
    <location>
        <begin position="11"/>
        <end position="122"/>
    </location>
</feature>
<dbReference type="PANTHER" id="PTHR36565">
    <property type="entry name" value="UPF0332 PROTEIN TM_1000"/>
    <property type="match status" value="1"/>
</dbReference>
<dbReference type="PANTHER" id="PTHR36565:SF1">
    <property type="entry name" value="UPF0332 PROTEIN TM_1000"/>
    <property type="match status" value="1"/>
</dbReference>
<reference evidence="3" key="2">
    <citation type="journal article" date="2021" name="Mar. Drugs">
        <title>Genome Reduction and Secondary Metabolism of the Marine Sponge-Associated Cyanobacterium Leptothoe.</title>
        <authorList>
            <person name="Konstantinou D."/>
            <person name="Popin R.V."/>
            <person name="Fewer D.P."/>
            <person name="Sivonen K."/>
            <person name="Gkelis S."/>
        </authorList>
    </citation>
    <scope>NUCLEOTIDE SEQUENCE</scope>
    <source>
        <strain evidence="3">TAU-MAC 1115</strain>
    </source>
</reference>
<dbReference type="EMBL" id="JADOES010000067">
    <property type="protein sequence ID" value="MBT9317941.1"/>
    <property type="molecule type" value="Genomic_DNA"/>
</dbReference>
<dbReference type="InterPro" id="IPR052226">
    <property type="entry name" value="UPF0332_toxin"/>
</dbReference>
<comment type="caution">
    <text evidence="3">The sequence shown here is derived from an EMBL/GenBank/DDBJ whole genome shotgun (WGS) entry which is preliminary data.</text>
</comment>
<sequence>MNRPDEIQVNLDRAESSLQAARLLIDTNFLDDAASRAYYAVFHSASALLLSENLSFNSHSGVLRAISLNFVKTGRLDKNYGKNLKWLAELRQIGDYGESRRVTSDEAQRAISVADSFLNQVRLILRQL</sequence>
<dbReference type="Pfam" id="PF05168">
    <property type="entry name" value="HEPN"/>
    <property type="match status" value="1"/>
</dbReference>
<name>A0A947DIY9_9CYAN</name>
<proteinExistence type="inferred from homology"/>
<gene>
    <name evidence="3" type="ORF">IXB50_21215</name>
</gene>
<dbReference type="AlphaFoldDB" id="A0A947DIY9"/>
<accession>A0A947DIY9</accession>
<evidence type="ECO:0000313" key="3">
    <source>
        <dbReference type="EMBL" id="MBT9317941.1"/>
    </source>
</evidence>
<dbReference type="InterPro" id="IPR007842">
    <property type="entry name" value="HEPN_dom"/>
</dbReference>
<comment type="similarity">
    <text evidence="1">Belongs to the UPF0332 family.</text>
</comment>
<dbReference type="Gene3D" id="1.20.120.330">
    <property type="entry name" value="Nucleotidyltransferases domain 2"/>
    <property type="match status" value="1"/>
</dbReference>
<dbReference type="RefSeq" id="WP_215611001.1">
    <property type="nucleotide sequence ID" value="NZ_JADOES010000067.1"/>
</dbReference>
<dbReference type="Proteomes" id="UP000717364">
    <property type="component" value="Unassembled WGS sequence"/>
</dbReference>
<evidence type="ECO:0000259" key="2">
    <source>
        <dbReference type="Pfam" id="PF05168"/>
    </source>
</evidence>
<evidence type="ECO:0000313" key="4">
    <source>
        <dbReference type="Proteomes" id="UP000717364"/>
    </source>
</evidence>